<evidence type="ECO:0000313" key="4">
    <source>
        <dbReference type="Proteomes" id="UP000265916"/>
    </source>
</evidence>
<proteinExistence type="predicted"/>
<dbReference type="PANTHER" id="PTHR31302">
    <property type="entry name" value="TRANSMEMBRANE PROTEIN WITH METALLOPHOSPHOESTERASE DOMAIN-RELATED"/>
    <property type="match status" value="1"/>
</dbReference>
<dbReference type="EMBL" id="NRJG01000032">
    <property type="protein sequence ID" value="RIY39460.1"/>
    <property type="molecule type" value="Genomic_DNA"/>
</dbReference>
<dbReference type="InterPro" id="IPR004843">
    <property type="entry name" value="Calcineurin-like_PHP"/>
</dbReference>
<dbReference type="AlphaFoldDB" id="A0A3A1YR95"/>
<reference evidence="3 4" key="1">
    <citation type="submission" date="2017-08" db="EMBL/GenBank/DDBJ databases">
        <title>Reclassification of Bisgaard taxon 37 and 44.</title>
        <authorList>
            <person name="Christensen H."/>
        </authorList>
    </citation>
    <scope>NUCLEOTIDE SEQUENCE [LARGE SCALE GENOMIC DNA]</scope>
    <source>
        <strain evidence="3 4">111</strain>
    </source>
</reference>
<feature type="domain" description="Calcineurin-like phosphoesterase" evidence="2">
    <location>
        <begin position="136"/>
        <end position="298"/>
    </location>
</feature>
<evidence type="ECO:0000256" key="1">
    <source>
        <dbReference type="SAM" id="Phobius"/>
    </source>
</evidence>
<dbReference type="SUPFAM" id="SSF56300">
    <property type="entry name" value="Metallo-dependent phosphatases"/>
    <property type="match status" value="1"/>
</dbReference>
<protein>
    <recommendedName>
        <fullName evidence="2">Calcineurin-like phosphoesterase domain-containing protein</fullName>
    </recommendedName>
</protein>
<dbReference type="Pfam" id="PF00149">
    <property type="entry name" value="Metallophos"/>
    <property type="match status" value="1"/>
</dbReference>
<dbReference type="RefSeq" id="WP_119530412.1">
    <property type="nucleotide sequence ID" value="NZ_JBHSSP010000006.1"/>
</dbReference>
<feature type="transmembrane region" description="Helical" evidence="1">
    <location>
        <begin position="61"/>
        <end position="83"/>
    </location>
</feature>
<feature type="transmembrane region" description="Helical" evidence="1">
    <location>
        <begin position="35"/>
        <end position="55"/>
    </location>
</feature>
<organism evidence="3 4">
    <name type="scientific">Psittacicella hinzii</name>
    <dbReference type="NCBI Taxonomy" id="2028575"/>
    <lineage>
        <taxon>Bacteria</taxon>
        <taxon>Pseudomonadati</taxon>
        <taxon>Pseudomonadota</taxon>
        <taxon>Gammaproteobacteria</taxon>
        <taxon>Pasteurellales</taxon>
        <taxon>Psittacicellaceae</taxon>
        <taxon>Psittacicella</taxon>
    </lineage>
</organism>
<keyword evidence="1" id="KW-0472">Membrane</keyword>
<dbReference type="PANTHER" id="PTHR31302:SF0">
    <property type="entry name" value="TRANSMEMBRANE PROTEIN WITH METALLOPHOSPHOESTERASE DOMAIN"/>
    <property type="match status" value="1"/>
</dbReference>
<dbReference type="OrthoDB" id="9780884at2"/>
<feature type="transmembrane region" description="Helical" evidence="1">
    <location>
        <begin position="95"/>
        <end position="114"/>
    </location>
</feature>
<accession>A0A3A1YR95</accession>
<name>A0A3A1YR95_9GAMM</name>
<gene>
    <name evidence="3" type="ORF">CKF58_02215</name>
</gene>
<dbReference type="GO" id="GO:0016787">
    <property type="term" value="F:hydrolase activity"/>
    <property type="evidence" value="ECO:0007669"/>
    <property type="project" value="InterPro"/>
</dbReference>
<keyword evidence="1" id="KW-1133">Transmembrane helix</keyword>
<dbReference type="InterPro" id="IPR029052">
    <property type="entry name" value="Metallo-depent_PP-like"/>
</dbReference>
<sequence>MPRWLFFLAIIAIYELALLLVIFTVRWLSSNRLKLWHLATPILLAANILLALALLNWRSDYSTSFLITLTVLWFYCLSCAVVLGAYKITGSHYSALFKILLPCNFLALTGYAWFNAHSPQVKTYNISINKPLARPLKILVASDLHLDIYIGNKMLDKLYAIVQEQKPDLILMPGDILDFDSKVYTREKMAQNLQRLQAIYGVYGSLGNHEYYGPLSENVAAISQGGINLLQDQATVIDNKFILVGRNDQLDTLRKPLSSILEQMPVNDLPVIVMDHRPIYTDIYDFPVDINVSGHTHNGQVFPANFIVKFMYELAYGYKQVDNHHLFTTSGFGLAVSPFRLGSKSEVFIINVTGQK</sequence>
<dbReference type="Proteomes" id="UP000265916">
    <property type="component" value="Unassembled WGS sequence"/>
</dbReference>
<keyword evidence="4" id="KW-1185">Reference proteome</keyword>
<dbReference type="Gene3D" id="3.60.21.10">
    <property type="match status" value="1"/>
</dbReference>
<feature type="transmembrane region" description="Helical" evidence="1">
    <location>
        <begin position="6"/>
        <end position="28"/>
    </location>
</feature>
<evidence type="ECO:0000259" key="2">
    <source>
        <dbReference type="Pfam" id="PF00149"/>
    </source>
</evidence>
<dbReference type="InterPro" id="IPR051158">
    <property type="entry name" value="Metallophosphoesterase_sf"/>
</dbReference>
<keyword evidence="1" id="KW-0812">Transmembrane</keyword>
<evidence type="ECO:0000313" key="3">
    <source>
        <dbReference type="EMBL" id="RIY39460.1"/>
    </source>
</evidence>
<comment type="caution">
    <text evidence="3">The sequence shown here is derived from an EMBL/GenBank/DDBJ whole genome shotgun (WGS) entry which is preliminary data.</text>
</comment>